<accession>A0ACB7SNU1</accession>
<keyword evidence="2" id="KW-1185">Reference proteome</keyword>
<reference evidence="1" key="1">
    <citation type="submission" date="2020-05" db="EMBL/GenBank/DDBJ databases">
        <title>Large-scale comparative analyses of tick genomes elucidate their genetic diversity and vector capacities.</title>
        <authorList>
            <person name="Jia N."/>
            <person name="Wang J."/>
            <person name="Shi W."/>
            <person name="Du L."/>
            <person name="Sun Y."/>
            <person name="Zhan W."/>
            <person name="Jiang J."/>
            <person name="Wang Q."/>
            <person name="Zhang B."/>
            <person name="Ji P."/>
            <person name="Sakyi L.B."/>
            <person name="Cui X."/>
            <person name="Yuan T."/>
            <person name="Jiang B."/>
            <person name="Yang W."/>
            <person name="Lam T.T.-Y."/>
            <person name="Chang Q."/>
            <person name="Ding S."/>
            <person name="Wang X."/>
            <person name="Zhu J."/>
            <person name="Ruan X."/>
            <person name="Zhao L."/>
            <person name="Wei J."/>
            <person name="Que T."/>
            <person name="Du C."/>
            <person name="Cheng J."/>
            <person name="Dai P."/>
            <person name="Han X."/>
            <person name="Huang E."/>
            <person name="Gao Y."/>
            <person name="Liu J."/>
            <person name="Shao H."/>
            <person name="Ye R."/>
            <person name="Li L."/>
            <person name="Wei W."/>
            <person name="Wang X."/>
            <person name="Wang C."/>
            <person name="Yang T."/>
            <person name="Huo Q."/>
            <person name="Li W."/>
            <person name="Guo W."/>
            <person name="Chen H."/>
            <person name="Zhou L."/>
            <person name="Ni X."/>
            <person name="Tian J."/>
            <person name="Zhou Y."/>
            <person name="Sheng Y."/>
            <person name="Liu T."/>
            <person name="Pan Y."/>
            <person name="Xia L."/>
            <person name="Li J."/>
            <person name="Zhao F."/>
            <person name="Cao W."/>
        </authorList>
    </citation>
    <scope>NUCLEOTIDE SEQUENCE</scope>
    <source>
        <strain evidence="1">Hyas-2018</strain>
    </source>
</reference>
<dbReference type="Proteomes" id="UP000821845">
    <property type="component" value="Chromosome 3"/>
</dbReference>
<evidence type="ECO:0000313" key="2">
    <source>
        <dbReference type="Proteomes" id="UP000821845"/>
    </source>
</evidence>
<evidence type="ECO:0000313" key="1">
    <source>
        <dbReference type="EMBL" id="KAH6936300.1"/>
    </source>
</evidence>
<protein>
    <submittedName>
        <fullName evidence="1">Uncharacterized protein</fullName>
    </submittedName>
</protein>
<dbReference type="EMBL" id="CM023483">
    <property type="protein sequence ID" value="KAH6936300.1"/>
    <property type="molecule type" value="Genomic_DNA"/>
</dbReference>
<gene>
    <name evidence="1" type="ORF">HPB50_015230</name>
</gene>
<organism evidence="1 2">
    <name type="scientific">Hyalomma asiaticum</name>
    <name type="common">Tick</name>
    <dbReference type="NCBI Taxonomy" id="266040"/>
    <lineage>
        <taxon>Eukaryota</taxon>
        <taxon>Metazoa</taxon>
        <taxon>Ecdysozoa</taxon>
        <taxon>Arthropoda</taxon>
        <taxon>Chelicerata</taxon>
        <taxon>Arachnida</taxon>
        <taxon>Acari</taxon>
        <taxon>Parasitiformes</taxon>
        <taxon>Ixodida</taxon>
        <taxon>Ixodoidea</taxon>
        <taxon>Ixodidae</taxon>
        <taxon>Hyalomminae</taxon>
        <taxon>Hyalomma</taxon>
    </lineage>
</organism>
<comment type="caution">
    <text evidence="1">The sequence shown here is derived from an EMBL/GenBank/DDBJ whole genome shotgun (WGS) entry which is preliminary data.</text>
</comment>
<sequence>MLSHTDDRDANLVPSHPGGVPSRDPPSQSSESSVRKKHRRSKLGAASKRAHRQITRSSRGLLKKAPGTQDNTYSRITQGEVHDVPPESRESRATACDTESTASSKTRGPRHSHKRPVEKRRSSGTSGIARAGSSSAAERLSLSSSLGIPPGPDTQSPKTELRESSNEVDRPAAQAHGNDDVPHEAPKHITRTSHGSSMPSATATLTSPSKAASPTTSLPEKVKNARGSFAANNGGGTPTRHEKVRDSINSPKVLTSAKSETAGHVTATTDQQPETALRDMANLPTLLDRLLNPLRKRAYFGSVTLRVLSPRSTPSLTPTPRKHRTWSFSTDDKWPQIAVGTILVVATVLVIYSLFQGTSGTGGGDTSGNSPTLCQTSDCIRHADLFAHWLNSSIDPCEDFSAFVCSAWAYGAQYRRGESTTLRQEIVLDFTEQLPETITAGLT</sequence>
<proteinExistence type="predicted"/>
<name>A0ACB7SNU1_HYAAI</name>